<dbReference type="Proteomes" id="UP000784286">
    <property type="component" value="Unassembled WGS sequence"/>
</dbReference>
<evidence type="ECO:0000256" key="1">
    <source>
        <dbReference type="ARBA" id="ARBA00001231"/>
    </source>
</evidence>
<reference evidence="9" key="2">
    <citation type="submission" date="2021-04" db="EMBL/GenBank/DDBJ databases">
        <authorList>
            <person name="Gilroy R."/>
        </authorList>
    </citation>
    <scope>NUCLEOTIDE SEQUENCE</scope>
    <source>
        <strain evidence="9">8470</strain>
    </source>
</reference>
<dbReference type="InterPro" id="IPR001764">
    <property type="entry name" value="Glyco_hydro_3_N"/>
</dbReference>
<evidence type="ECO:0000256" key="5">
    <source>
        <dbReference type="ARBA" id="ARBA00023295"/>
    </source>
</evidence>
<sequence length="987" mass="108736">MKRQLLCLVLGLLATFSLHARQPSVLEALGDTAACRRWVDAQMEKMTLKQKVGQLFIYTAPPEYTQYNKNRLRKIIGEYGVGGFLFSGGEAEKQASLTNYLQQVSEVPLLIAFDGEWGLAMRLKDAPGFPYNRVLGCIASDSLLYEYGREVARQCRSIGVHVNFAPVADVDSNPDNPVIGWRSFGSSPKRVAEKVVAYARGLEDGGVLAVCKHFPGHGDTDVDSHQALPELAFDRLRLDSVELYPFRKAVEAGIGGVMSGHLHVPALGKKPASISSDILRVLRDELHFEGLAFTDALEMKGISGNENVCAQALAAGNDMLLAPRNLKRELKGVMQAIRHGELSEELIEAKCRKVLAFKYALGLADCKPVSLENIEKELQDASVGNLQQKLACAAVTVARDSDGLVPLDLAVSGTVLLSVSPALSEAYPFYKRLNAAFPLNWIHADADSIPEIRRRLRPVQRVIVAVHSDDLLPYDSLLTSLAEDKPLVLVSFADMKGLEKTPDLLRKASAVILAHDGQEAVQQYVADLLLGKAYADGRLSVPLGDVFAEGTGVTVDPEHPRTCSPEELGMDSSVLARIDDIAEEGIREGAFPGCHVLILKDGMPVYDKCFGKHTYEGNRKTLESDIYDLASLTKVTATLLAVMKLYDEGRIGLTDRVSDYLPYLKQTDKSRITVQDLLFHQSGLPAYLPFYQEAIDLKSCKGGLFRKKRDSNHPFRVGENLYACTSFSYKPEWVSSVPSEAYPLQVSDSIFIKESFRGEIIRQIVDARVKGSSYRYSCLNFMLLKELVETLAGKPMNVYLDSVFYKPMGLIHTAFNPLARFGKDRIVPTVEEDFIRRGPLQGFVQDEAAAFMGGVSGNAGLFSSAHDVARICQMLLDKGVCGDRRYLSRATCELFTTLKAKHSRRGLGFDKPDTEHPEDGPCAAEAPASVFGHTGFTGTAAWVDPDNGLVFVFLSNRTYPRASDRTKLAELNIRPRMQQAMYQSLMK</sequence>
<dbReference type="InterPro" id="IPR001466">
    <property type="entry name" value="Beta-lactam-related"/>
</dbReference>
<dbReference type="Pfam" id="PF00933">
    <property type="entry name" value="Glyco_hydro_3"/>
    <property type="match status" value="1"/>
</dbReference>
<organism evidence="9 10">
    <name type="scientific">Candidatus Phocaeicola excrementipullorum</name>
    <dbReference type="NCBI Taxonomy" id="2838731"/>
    <lineage>
        <taxon>Bacteria</taxon>
        <taxon>Pseudomonadati</taxon>
        <taxon>Bacteroidota</taxon>
        <taxon>Bacteroidia</taxon>
        <taxon>Bacteroidales</taxon>
        <taxon>Bacteroidaceae</taxon>
        <taxon>Phocaeicola</taxon>
    </lineage>
</organism>
<keyword evidence="5" id="KW-0326">Glycosidase</keyword>
<dbReference type="AlphaFoldDB" id="A0A948TRT4"/>
<dbReference type="InterPro" id="IPR017853">
    <property type="entry name" value="GH"/>
</dbReference>
<dbReference type="EMBL" id="JAHLFJ010000123">
    <property type="protein sequence ID" value="MBU3857455.1"/>
    <property type="molecule type" value="Genomic_DNA"/>
</dbReference>
<evidence type="ECO:0000259" key="7">
    <source>
        <dbReference type="Pfam" id="PF00144"/>
    </source>
</evidence>
<dbReference type="GO" id="GO:0009254">
    <property type="term" value="P:peptidoglycan turnover"/>
    <property type="evidence" value="ECO:0007669"/>
    <property type="project" value="TreeGrafter"/>
</dbReference>
<feature type="chain" id="PRO_5037742027" description="beta-N-acetylhexosaminidase" evidence="6">
    <location>
        <begin position="21"/>
        <end position="987"/>
    </location>
</feature>
<evidence type="ECO:0000313" key="10">
    <source>
        <dbReference type="Proteomes" id="UP000784286"/>
    </source>
</evidence>
<comment type="similarity">
    <text evidence="2">Belongs to the glycosyl hydrolase 3 family.</text>
</comment>
<dbReference type="SUPFAM" id="SSF56601">
    <property type="entry name" value="beta-lactamase/transpeptidase-like"/>
    <property type="match status" value="1"/>
</dbReference>
<evidence type="ECO:0000256" key="2">
    <source>
        <dbReference type="ARBA" id="ARBA00005336"/>
    </source>
</evidence>
<accession>A0A948TRT4</accession>
<dbReference type="InterPro" id="IPR012338">
    <property type="entry name" value="Beta-lactam/transpept-like"/>
</dbReference>
<reference evidence="9" key="1">
    <citation type="journal article" date="2021" name="PeerJ">
        <title>Extensive microbial diversity within the chicken gut microbiome revealed by metagenomics and culture.</title>
        <authorList>
            <person name="Gilroy R."/>
            <person name="Ravi A."/>
            <person name="Getino M."/>
            <person name="Pursley I."/>
            <person name="Horton D.L."/>
            <person name="Alikhan N.F."/>
            <person name="Baker D."/>
            <person name="Gharbi K."/>
            <person name="Hall N."/>
            <person name="Watson M."/>
            <person name="Adriaenssens E.M."/>
            <person name="Foster-Nyarko E."/>
            <person name="Jarju S."/>
            <person name="Secka A."/>
            <person name="Antonio M."/>
            <person name="Oren A."/>
            <person name="Chaudhuri R.R."/>
            <person name="La Ragione R."/>
            <person name="Hildebrand F."/>
            <person name="Pallen M.J."/>
        </authorList>
    </citation>
    <scope>NUCLEOTIDE SEQUENCE</scope>
    <source>
        <strain evidence="9">8470</strain>
    </source>
</reference>
<dbReference type="PANTHER" id="PTHR30480:SF13">
    <property type="entry name" value="BETA-HEXOSAMINIDASE"/>
    <property type="match status" value="1"/>
</dbReference>
<dbReference type="GO" id="GO:0005975">
    <property type="term" value="P:carbohydrate metabolic process"/>
    <property type="evidence" value="ECO:0007669"/>
    <property type="project" value="InterPro"/>
</dbReference>
<comment type="catalytic activity">
    <reaction evidence="1">
        <text>Hydrolysis of terminal non-reducing N-acetyl-D-hexosamine residues in N-acetyl-beta-D-hexosaminides.</text>
        <dbReference type="EC" id="3.2.1.52"/>
    </reaction>
</comment>
<keyword evidence="6" id="KW-0732">Signal</keyword>
<name>A0A948TRT4_9BACT</name>
<dbReference type="InterPro" id="IPR050226">
    <property type="entry name" value="NagZ_Beta-hexosaminidase"/>
</dbReference>
<evidence type="ECO:0000256" key="6">
    <source>
        <dbReference type="SAM" id="SignalP"/>
    </source>
</evidence>
<proteinExistence type="inferred from homology"/>
<feature type="domain" description="Glycoside hydrolase family 3 N-terminal" evidence="8">
    <location>
        <begin position="47"/>
        <end position="355"/>
    </location>
</feature>
<dbReference type="GO" id="GO:0004563">
    <property type="term" value="F:beta-N-acetylhexosaminidase activity"/>
    <property type="evidence" value="ECO:0007669"/>
    <property type="project" value="UniProtKB-EC"/>
</dbReference>
<comment type="caution">
    <text evidence="9">The sequence shown here is derived from an EMBL/GenBank/DDBJ whole genome shotgun (WGS) entry which is preliminary data.</text>
</comment>
<evidence type="ECO:0000256" key="4">
    <source>
        <dbReference type="ARBA" id="ARBA00022801"/>
    </source>
</evidence>
<feature type="domain" description="Beta-lactamase-related" evidence="7">
    <location>
        <begin position="579"/>
        <end position="966"/>
    </location>
</feature>
<protein>
    <recommendedName>
        <fullName evidence="3">beta-N-acetylhexosaminidase</fullName>
        <ecNumber evidence="3">3.2.1.52</ecNumber>
    </recommendedName>
</protein>
<evidence type="ECO:0000259" key="8">
    <source>
        <dbReference type="Pfam" id="PF00933"/>
    </source>
</evidence>
<dbReference type="Pfam" id="PF00144">
    <property type="entry name" value="Beta-lactamase"/>
    <property type="match status" value="1"/>
</dbReference>
<keyword evidence="4 9" id="KW-0378">Hydrolase</keyword>
<dbReference type="EC" id="3.2.1.52" evidence="3"/>
<gene>
    <name evidence="9" type="ORF">H9928_13155</name>
</gene>
<feature type="signal peptide" evidence="6">
    <location>
        <begin position="1"/>
        <end position="20"/>
    </location>
</feature>
<dbReference type="Gene3D" id="3.40.710.10">
    <property type="entry name" value="DD-peptidase/beta-lactamase superfamily"/>
    <property type="match status" value="1"/>
</dbReference>
<evidence type="ECO:0000313" key="9">
    <source>
        <dbReference type="EMBL" id="MBU3857455.1"/>
    </source>
</evidence>
<dbReference type="Gene3D" id="3.20.20.300">
    <property type="entry name" value="Glycoside hydrolase, family 3, N-terminal domain"/>
    <property type="match status" value="1"/>
</dbReference>
<dbReference type="InterPro" id="IPR036962">
    <property type="entry name" value="Glyco_hydro_3_N_sf"/>
</dbReference>
<evidence type="ECO:0000256" key="3">
    <source>
        <dbReference type="ARBA" id="ARBA00012663"/>
    </source>
</evidence>
<dbReference type="PANTHER" id="PTHR30480">
    <property type="entry name" value="BETA-HEXOSAMINIDASE-RELATED"/>
    <property type="match status" value="1"/>
</dbReference>
<dbReference type="SUPFAM" id="SSF51445">
    <property type="entry name" value="(Trans)glycosidases"/>
    <property type="match status" value="1"/>
</dbReference>